<reference evidence="7 8" key="1">
    <citation type="submission" date="2024-05" db="EMBL/GenBank/DDBJ databases">
        <authorList>
            <person name="Park S."/>
        </authorList>
    </citation>
    <scope>NUCLEOTIDE SEQUENCE [LARGE SCALE GENOMIC DNA]</scope>
    <source>
        <strain evidence="7 8">DGU5</strain>
    </source>
</reference>
<keyword evidence="3" id="KW-0804">Transcription</keyword>
<accession>A0ABV0CVI8</accession>
<dbReference type="InterPro" id="IPR000792">
    <property type="entry name" value="Tscrpt_reg_LuxR_C"/>
</dbReference>
<evidence type="ECO:0000256" key="2">
    <source>
        <dbReference type="ARBA" id="ARBA00023125"/>
    </source>
</evidence>
<evidence type="ECO:0000256" key="1">
    <source>
        <dbReference type="ARBA" id="ARBA00023015"/>
    </source>
</evidence>
<dbReference type="SMART" id="SM00421">
    <property type="entry name" value="HTH_LUXR"/>
    <property type="match status" value="1"/>
</dbReference>
<proteinExistence type="predicted"/>
<feature type="domain" description="Response regulatory" evidence="6">
    <location>
        <begin position="6"/>
        <end position="118"/>
    </location>
</feature>
<dbReference type="EMBL" id="JBDLBR010000001">
    <property type="protein sequence ID" value="MEN7535745.1"/>
    <property type="molecule type" value="Genomic_DNA"/>
</dbReference>
<evidence type="ECO:0000259" key="5">
    <source>
        <dbReference type="PROSITE" id="PS50043"/>
    </source>
</evidence>
<gene>
    <name evidence="7" type="ORF">ABDJ38_00975</name>
</gene>
<dbReference type="PROSITE" id="PS50110">
    <property type="entry name" value="RESPONSE_REGULATORY"/>
    <property type="match status" value="1"/>
</dbReference>
<sequence>MEHRITLHIVGGTSRTRAEQARLAFSQGHHAEVYSDLHELFDRPPRTGAIIACDDVMAEGAAALLEKLGEQGIWLPVVAATSNPGVEQVVEAIQAGTIDYLELPLTSAELVRLIAHLESDAGRHAEARRRLIDARSRIKNLSRREREVLDWLSEGCSNKAIARELEISPRTVEIHRANMMDKLGAGHAAEAVRMRLDAALDVRQSHSAGADEEGEGNAFEGAIGIHPEKRSALGRRRGGARA</sequence>
<dbReference type="InterPro" id="IPR001789">
    <property type="entry name" value="Sig_transdc_resp-reg_receiver"/>
</dbReference>
<evidence type="ECO:0000259" key="6">
    <source>
        <dbReference type="PROSITE" id="PS50110"/>
    </source>
</evidence>
<evidence type="ECO:0000256" key="4">
    <source>
        <dbReference type="PROSITE-ProRule" id="PRU00169"/>
    </source>
</evidence>
<keyword evidence="2" id="KW-0238">DNA-binding</keyword>
<dbReference type="CDD" id="cd06170">
    <property type="entry name" value="LuxR_C_like"/>
    <property type="match status" value="1"/>
</dbReference>
<feature type="modified residue" description="4-aspartylphosphate" evidence="4">
    <location>
        <position position="54"/>
    </location>
</feature>
<feature type="domain" description="HTH luxR-type" evidence="5">
    <location>
        <begin position="134"/>
        <end position="199"/>
    </location>
</feature>
<dbReference type="Gene3D" id="1.10.10.10">
    <property type="entry name" value="Winged helix-like DNA-binding domain superfamily/Winged helix DNA-binding domain"/>
    <property type="match status" value="1"/>
</dbReference>
<evidence type="ECO:0000313" key="8">
    <source>
        <dbReference type="Proteomes" id="UP001484535"/>
    </source>
</evidence>
<dbReference type="PROSITE" id="PS50043">
    <property type="entry name" value="HTH_LUXR_2"/>
    <property type="match status" value="1"/>
</dbReference>
<dbReference type="Pfam" id="PF00196">
    <property type="entry name" value="GerE"/>
    <property type="match status" value="1"/>
</dbReference>
<comment type="caution">
    <text evidence="7">The sequence shown here is derived from an EMBL/GenBank/DDBJ whole genome shotgun (WGS) entry which is preliminary data.</text>
</comment>
<evidence type="ECO:0000256" key="3">
    <source>
        <dbReference type="ARBA" id="ARBA00023163"/>
    </source>
</evidence>
<organism evidence="7 8">
    <name type="scientific">Aurantiacibacter flavus</name>
    <dbReference type="NCBI Taxonomy" id="3145232"/>
    <lineage>
        <taxon>Bacteria</taxon>
        <taxon>Pseudomonadati</taxon>
        <taxon>Pseudomonadota</taxon>
        <taxon>Alphaproteobacteria</taxon>
        <taxon>Sphingomonadales</taxon>
        <taxon>Erythrobacteraceae</taxon>
        <taxon>Aurantiacibacter</taxon>
    </lineage>
</organism>
<dbReference type="SUPFAM" id="SSF46894">
    <property type="entry name" value="C-terminal effector domain of the bipartite response regulators"/>
    <property type="match status" value="1"/>
</dbReference>
<dbReference type="InterPro" id="IPR011006">
    <property type="entry name" value="CheY-like_superfamily"/>
</dbReference>
<keyword evidence="1" id="KW-0805">Transcription regulation</keyword>
<dbReference type="PROSITE" id="PS00622">
    <property type="entry name" value="HTH_LUXR_1"/>
    <property type="match status" value="1"/>
</dbReference>
<dbReference type="PRINTS" id="PR00038">
    <property type="entry name" value="HTHLUXR"/>
</dbReference>
<keyword evidence="4" id="KW-0597">Phosphoprotein</keyword>
<dbReference type="InterPro" id="IPR036388">
    <property type="entry name" value="WH-like_DNA-bd_sf"/>
</dbReference>
<protein>
    <submittedName>
        <fullName evidence="7">LuxR C-terminal-related transcriptional regulator</fullName>
    </submittedName>
</protein>
<dbReference type="Proteomes" id="UP001484535">
    <property type="component" value="Unassembled WGS sequence"/>
</dbReference>
<dbReference type="SUPFAM" id="SSF52172">
    <property type="entry name" value="CheY-like"/>
    <property type="match status" value="1"/>
</dbReference>
<dbReference type="Gene3D" id="3.40.50.2300">
    <property type="match status" value="1"/>
</dbReference>
<evidence type="ECO:0000313" key="7">
    <source>
        <dbReference type="EMBL" id="MEN7535745.1"/>
    </source>
</evidence>
<dbReference type="PANTHER" id="PTHR44688:SF16">
    <property type="entry name" value="DNA-BINDING TRANSCRIPTIONAL ACTIVATOR DEVR_DOSR"/>
    <property type="match status" value="1"/>
</dbReference>
<dbReference type="RefSeq" id="WP_346783205.1">
    <property type="nucleotide sequence ID" value="NZ_JBDLBR010000001.1"/>
</dbReference>
<dbReference type="InterPro" id="IPR016032">
    <property type="entry name" value="Sig_transdc_resp-reg_C-effctor"/>
</dbReference>
<dbReference type="PANTHER" id="PTHR44688">
    <property type="entry name" value="DNA-BINDING TRANSCRIPTIONAL ACTIVATOR DEVR_DOSR"/>
    <property type="match status" value="1"/>
</dbReference>
<keyword evidence="8" id="KW-1185">Reference proteome</keyword>
<name>A0ABV0CVI8_9SPHN</name>